<dbReference type="OrthoDB" id="275179at2759"/>
<proteinExistence type="predicted"/>
<gene>
    <name evidence="1" type="ORF">HU200_063399</name>
</gene>
<sequence>MGCSSGGSISRARKVSPAASGILGVGIWVANWDCGKITVSWTLYERRWWRLVEGMMCDVRGCRMPLQNLPFGGLTLIIRRNSMAMTINYGVLLGFVPSNDSEHTFFLFQVLLQSGHFEGVHIDSESMICKKPIDNPENINWESYARGAVYALQNSGYDLRKVGIAYLLALENVNDLVISSVDNIQLDK</sequence>
<comment type="caution">
    <text evidence="1">The sequence shown here is derived from an EMBL/GenBank/DDBJ whole genome shotgun (WGS) entry which is preliminary data.</text>
</comment>
<evidence type="ECO:0000313" key="2">
    <source>
        <dbReference type="Proteomes" id="UP000636709"/>
    </source>
</evidence>
<protein>
    <submittedName>
        <fullName evidence="1">Uncharacterized protein</fullName>
    </submittedName>
</protein>
<reference evidence="1" key="1">
    <citation type="submission" date="2020-07" db="EMBL/GenBank/DDBJ databases">
        <title>Genome sequence and genetic diversity analysis of an under-domesticated orphan crop, white fonio (Digitaria exilis).</title>
        <authorList>
            <person name="Bennetzen J.L."/>
            <person name="Chen S."/>
            <person name="Ma X."/>
            <person name="Wang X."/>
            <person name="Yssel A.E.J."/>
            <person name="Chaluvadi S.R."/>
            <person name="Johnson M."/>
            <person name="Gangashetty P."/>
            <person name="Hamidou F."/>
            <person name="Sanogo M.D."/>
            <person name="Zwaenepoel A."/>
            <person name="Wallace J."/>
            <person name="Van De Peer Y."/>
            <person name="Van Deynze A."/>
        </authorList>
    </citation>
    <scope>NUCLEOTIDE SEQUENCE</scope>
    <source>
        <tissue evidence="1">Leaves</tissue>
    </source>
</reference>
<keyword evidence="2" id="KW-1185">Reference proteome</keyword>
<evidence type="ECO:0000313" key="1">
    <source>
        <dbReference type="EMBL" id="KAF8651504.1"/>
    </source>
</evidence>
<organism evidence="1 2">
    <name type="scientific">Digitaria exilis</name>
    <dbReference type="NCBI Taxonomy" id="1010633"/>
    <lineage>
        <taxon>Eukaryota</taxon>
        <taxon>Viridiplantae</taxon>
        <taxon>Streptophyta</taxon>
        <taxon>Embryophyta</taxon>
        <taxon>Tracheophyta</taxon>
        <taxon>Spermatophyta</taxon>
        <taxon>Magnoliopsida</taxon>
        <taxon>Liliopsida</taxon>
        <taxon>Poales</taxon>
        <taxon>Poaceae</taxon>
        <taxon>PACMAD clade</taxon>
        <taxon>Panicoideae</taxon>
        <taxon>Panicodae</taxon>
        <taxon>Paniceae</taxon>
        <taxon>Anthephorinae</taxon>
        <taxon>Digitaria</taxon>
    </lineage>
</organism>
<name>A0A835ADP5_9POAL</name>
<dbReference type="EMBL" id="JACEFO010002678">
    <property type="protein sequence ID" value="KAF8651504.1"/>
    <property type="molecule type" value="Genomic_DNA"/>
</dbReference>
<accession>A0A835ADP5</accession>
<dbReference type="AlphaFoldDB" id="A0A835ADP5"/>
<dbReference type="Proteomes" id="UP000636709">
    <property type="component" value="Unassembled WGS sequence"/>
</dbReference>